<dbReference type="SMART" id="SM00771">
    <property type="entry name" value="ZipA_C"/>
    <property type="match status" value="1"/>
</dbReference>
<keyword evidence="3 8" id="KW-0132">Cell division</keyword>
<comment type="similarity">
    <text evidence="8">Belongs to the ZipA family.</text>
</comment>
<organism evidence="13 14">
    <name type="scientific">Candidatus Competibacter phosphatis</name>
    <dbReference type="NCBI Taxonomy" id="221280"/>
    <lineage>
        <taxon>Bacteria</taxon>
        <taxon>Pseudomonadati</taxon>
        <taxon>Pseudomonadota</taxon>
        <taxon>Gammaproteobacteria</taxon>
        <taxon>Candidatus Competibacteraceae</taxon>
        <taxon>Candidatus Competibacter</taxon>
    </lineage>
</organism>
<comment type="subcellular location">
    <subcellularLocation>
        <location evidence="9">Cell inner membrane</location>
        <topology evidence="9">Single-pass type I membrane protein</topology>
    </subcellularLocation>
</comment>
<evidence type="ECO:0000256" key="3">
    <source>
        <dbReference type="ARBA" id="ARBA00022618"/>
    </source>
</evidence>
<feature type="region of interest" description="Disordered" evidence="10">
    <location>
        <begin position="103"/>
        <end position="136"/>
    </location>
</feature>
<evidence type="ECO:0000256" key="2">
    <source>
        <dbReference type="ARBA" id="ARBA00022519"/>
    </source>
</evidence>
<feature type="region of interest" description="Disordered" evidence="10">
    <location>
        <begin position="49"/>
        <end position="71"/>
    </location>
</feature>
<keyword evidence="5 11" id="KW-1133">Transmembrane helix</keyword>
<proteinExistence type="inferred from homology"/>
<reference evidence="13 14" key="1">
    <citation type="submission" date="2019-03" db="EMBL/GenBank/DDBJ databases">
        <title>Metabolic reconstructions from genomes of highly enriched 'Candidatus Accumulibacter' and 'Candidatus Competibacter' bioreactor populations.</title>
        <authorList>
            <person name="Annavajhala M.K."/>
            <person name="Welles L."/>
            <person name="Abbas B."/>
            <person name="Sorokin D."/>
            <person name="Park H."/>
            <person name="Van Loosdrecht M."/>
            <person name="Chandran K."/>
        </authorList>
    </citation>
    <scope>NUCLEOTIDE SEQUENCE [LARGE SCALE GENOMIC DNA]</scope>
    <source>
        <strain evidence="13 14">SBR_G</strain>
    </source>
</reference>
<dbReference type="Pfam" id="PF04354">
    <property type="entry name" value="ZipA_C"/>
    <property type="match status" value="1"/>
</dbReference>
<evidence type="ECO:0000256" key="6">
    <source>
        <dbReference type="ARBA" id="ARBA00023136"/>
    </source>
</evidence>
<protein>
    <recommendedName>
        <fullName evidence="8">Cell division protein ZipA</fullName>
    </recommendedName>
</protein>
<evidence type="ECO:0000256" key="1">
    <source>
        <dbReference type="ARBA" id="ARBA00022475"/>
    </source>
</evidence>
<comment type="caution">
    <text evidence="13">The sequence shown here is derived from an EMBL/GenBank/DDBJ whole genome shotgun (WGS) entry which is preliminary data.</text>
</comment>
<keyword evidence="14" id="KW-1185">Reference proteome</keyword>
<feature type="transmembrane region" description="Helical" evidence="11">
    <location>
        <begin position="6"/>
        <end position="26"/>
    </location>
</feature>
<evidence type="ECO:0000313" key="14">
    <source>
        <dbReference type="Proteomes" id="UP000760480"/>
    </source>
</evidence>
<evidence type="ECO:0000256" key="5">
    <source>
        <dbReference type="ARBA" id="ARBA00022989"/>
    </source>
</evidence>
<evidence type="ECO:0000259" key="12">
    <source>
        <dbReference type="SMART" id="SM00771"/>
    </source>
</evidence>
<dbReference type="EMBL" id="SPMZ01000016">
    <property type="protein sequence ID" value="NMQ18692.1"/>
    <property type="molecule type" value="Genomic_DNA"/>
</dbReference>
<evidence type="ECO:0000256" key="10">
    <source>
        <dbReference type="SAM" id="MobiDB-lite"/>
    </source>
</evidence>
<gene>
    <name evidence="13" type="ORF">E4P82_05420</name>
</gene>
<accession>A0ABX1TJ16</accession>
<name>A0ABX1TJ16_9GAMM</name>
<keyword evidence="4 9" id="KW-0812">Transmembrane</keyword>
<evidence type="ECO:0000256" key="8">
    <source>
        <dbReference type="RuleBase" id="RU003612"/>
    </source>
</evidence>
<feature type="domain" description="ZipA C-terminal FtsZ-binding" evidence="12">
    <location>
        <begin position="136"/>
        <end position="266"/>
    </location>
</feature>
<dbReference type="RefSeq" id="WP_169247954.1">
    <property type="nucleotide sequence ID" value="NZ_SPMZ01000016.1"/>
</dbReference>
<dbReference type="Proteomes" id="UP000760480">
    <property type="component" value="Unassembled WGS sequence"/>
</dbReference>
<keyword evidence="1 9" id="KW-1003">Cell membrane</keyword>
<evidence type="ECO:0000256" key="4">
    <source>
        <dbReference type="ARBA" id="ARBA00022692"/>
    </source>
</evidence>
<evidence type="ECO:0000313" key="13">
    <source>
        <dbReference type="EMBL" id="NMQ18692.1"/>
    </source>
</evidence>
<keyword evidence="2 9" id="KW-0997">Cell inner membrane</keyword>
<keyword evidence="7 8" id="KW-0131">Cell cycle</keyword>
<dbReference type="SUPFAM" id="SSF64383">
    <property type="entry name" value="Cell-division protein ZipA, C-terminal domain"/>
    <property type="match status" value="1"/>
</dbReference>
<dbReference type="InterPro" id="IPR007449">
    <property type="entry name" value="ZipA_FtsZ-bd_C"/>
</dbReference>
<dbReference type="PANTHER" id="PTHR38685:SF1">
    <property type="entry name" value="CELL DIVISION PROTEIN ZIPA"/>
    <property type="match status" value="1"/>
</dbReference>
<evidence type="ECO:0000256" key="9">
    <source>
        <dbReference type="RuleBase" id="RU003613"/>
    </source>
</evidence>
<dbReference type="InterPro" id="IPR036765">
    <property type="entry name" value="ZipA_FtsZ-bd_C_sf"/>
</dbReference>
<dbReference type="PANTHER" id="PTHR38685">
    <property type="entry name" value="CELL DIVISION PROTEIN ZIPA"/>
    <property type="match status" value="1"/>
</dbReference>
<dbReference type="Gene3D" id="3.30.1400.10">
    <property type="entry name" value="ZipA, C-terminal FtsZ-binding domain"/>
    <property type="match status" value="1"/>
</dbReference>
<sequence length="278" mass="31108">MELDKTQLQWLLAVIGAVIVILIYLWGIRSHLKEEIGNRRHRLSKEPVLGDTRTRTPDEEEVDGHDFGELGRITPSHPLADKVLVDVEIRPINRQGSTTMVEAEAPVDDSEACPSTTLAPPPQESRQEPTAPPRSPKMTLVLTVMASRHQLFHGPKIQVVAEALRFRLNPAGLYELFPETEAADVPILGLAHLRKPGSFEPQTLQELHTPGLLLFMKLPGPLEEMKALDLLVITADQLAQRLGGLICDEQRNRMTNQALARLRDEVAELERQRRAQPL</sequence>
<comment type="function">
    <text evidence="8">Essential cell division protein that stabilizes the FtsZ protofilaments by cross-linking them and that serves as a cytoplasmic membrane anchor for the Z ring. Also required for the recruitment to the septal ring of downstream cell division proteins.</text>
</comment>
<dbReference type="InterPro" id="IPR011919">
    <property type="entry name" value="Cell_div_ZipA"/>
</dbReference>
<keyword evidence="6 9" id="KW-0472">Membrane</keyword>
<evidence type="ECO:0000256" key="7">
    <source>
        <dbReference type="ARBA" id="ARBA00023306"/>
    </source>
</evidence>
<evidence type="ECO:0000256" key="11">
    <source>
        <dbReference type="SAM" id="Phobius"/>
    </source>
</evidence>